<dbReference type="Pfam" id="PF00106">
    <property type="entry name" value="adh_short"/>
    <property type="match status" value="1"/>
</dbReference>
<dbReference type="SMART" id="SM00822">
    <property type="entry name" value="PKS_KR"/>
    <property type="match status" value="1"/>
</dbReference>
<comment type="similarity">
    <text evidence="1 3">Belongs to the short-chain dehydrogenases/reductases (SDR) family.</text>
</comment>
<keyword evidence="2" id="KW-0560">Oxidoreductase</keyword>
<dbReference type="InterPro" id="IPR057326">
    <property type="entry name" value="KR_dom"/>
</dbReference>
<name>A0A6G4X316_9ACTN</name>
<evidence type="ECO:0000256" key="2">
    <source>
        <dbReference type="ARBA" id="ARBA00023002"/>
    </source>
</evidence>
<gene>
    <name evidence="5" type="ORF">G5C65_26185</name>
</gene>
<evidence type="ECO:0000256" key="1">
    <source>
        <dbReference type="ARBA" id="ARBA00006484"/>
    </source>
</evidence>
<dbReference type="InterPro" id="IPR036291">
    <property type="entry name" value="NAD(P)-bd_dom_sf"/>
</dbReference>
<dbReference type="EMBL" id="JAAKZZ010000351">
    <property type="protein sequence ID" value="NGO71778.1"/>
    <property type="molecule type" value="Genomic_DNA"/>
</dbReference>
<dbReference type="SUPFAM" id="SSF51735">
    <property type="entry name" value="NAD(P)-binding Rossmann-fold domains"/>
    <property type="match status" value="1"/>
</dbReference>
<dbReference type="PRINTS" id="PR00080">
    <property type="entry name" value="SDRFAMILY"/>
</dbReference>
<dbReference type="PANTHER" id="PTHR45024:SF2">
    <property type="entry name" value="SCP2 DOMAIN-CONTAINING PROTEIN"/>
    <property type="match status" value="1"/>
</dbReference>
<dbReference type="PROSITE" id="PS00061">
    <property type="entry name" value="ADH_SHORT"/>
    <property type="match status" value="1"/>
</dbReference>
<comment type="caution">
    <text evidence="5">The sequence shown here is derived from an EMBL/GenBank/DDBJ whole genome shotgun (WGS) entry which is preliminary data.</text>
</comment>
<evidence type="ECO:0000313" key="6">
    <source>
        <dbReference type="Proteomes" id="UP000477722"/>
    </source>
</evidence>
<dbReference type="Proteomes" id="UP000477722">
    <property type="component" value="Unassembled WGS sequence"/>
</dbReference>
<dbReference type="Gene3D" id="3.40.50.720">
    <property type="entry name" value="NAD(P)-binding Rossmann-like Domain"/>
    <property type="match status" value="1"/>
</dbReference>
<evidence type="ECO:0000313" key="5">
    <source>
        <dbReference type="EMBL" id="NGO71778.1"/>
    </source>
</evidence>
<accession>A0A6G4X316</accession>
<keyword evidence="6" id="KW-1185">Reference proteome</keyword>
<proteinExistence type="inferred from homology"/>
<evidence type="ECO:0000256" key="3">
    <source>
        <dbReference type="RuleBase" id="RU000363"/>
    </source>
</evidence>
<sequence>MSGSVDPGASARTRVALVSGASGVLGRAYCLALAARGFAVVANARGRYRYGDSCGLERVANEVMAAGGTVLVVRGDVSTAAGSEHVIRTALKAFGGIDVLVNNSGVPKDRTLARMTEQDFDEVVRCHLYSTFHLTRSAWRPLIASRCGRIINTVSSSGLWGNPGQSNYAAAKMGVLGFTLSLALEGARLGVNVNAVAPFAATAATARLIPQPLREAFRPEQVAALVAWLADAGCGANGEIFEAGGGYLRKVVLTAGSGTAFADVPTPEEVAQCLAQADPPAGVHTPANARLAVAEFLEAALAVTGQEAGG</sequence>
<dbReference type="RefSeq" id="WP_165301405.1">
    <property type="nucleotide sequence ID" value="NZ_JAAKZZ010000351.1"/>
</dbReference>
<organism evidence="5 6">
    <name type="scientific">Streptomyces boncukensis</name>
    <dbReference type="NCBI Taxonomy" id="2711219"/>
    <lineage>
        <taxon>Bacteria</taxon>
        <taxon>Bacillati</taxon>
        <taxon>Actinomycetota</taxon>
        <taxon>Actinomycetes</taxon>
        <taxon>Kitasatosporales</taxon>
        <taxon>Streptomycetaceae</taxon>
        <taxon>Streptomyces</taxon>
    </lineage>
</organism>
<feature type="domain" description="Ketoreductase" evidence="4">
    <location>
        <begin position="14"/>
        <end position="202"/>
    </location>
</feature>
<evidence type="ECO:0000259" key="4">
    <source>
        <dbReference type="SMART" id="SM00822"/>
    </source>
</evidence>
<protein>
    <submittedName>
        <fullName evidence="5">SDR family NAD(P)-dependent oxidoreductase</fullName>
    </submittedName>
</protein>
<dbReference type="InterPro" id="IPR020904">
    <property type="entry name" value="Sc_DH/Rdtase_CS"/>
</dbReference>
<dbReference type="PRINTS" id="PR00081">
    <property type="entry name" value="GDHRDH"/>
</dbReference>
<dbReference type="InterPro" id="IPR051687">
    <property type="entry name" value="Peroxisomal_Beta-Oxidation"/>
</dbReference>
<dbReference type="AlphaFoldDB" id="A0A6G4X316"/>
<dbReference type="PANTHER" id="PTHR45024">
    <property type="entry name" value="DEHYDROGENASES, SHORT CHAIN"/>
    <property type="match status" value="1"/>
</dbReference>
<dbReference type="InterPro" id="IPR002347">
    <property type="entry name" value="SDR_fam"/>
</dbReference>
<dbReference type="GO" id="GO:0016491">
    <property type="term" value="F:oxidoreductase activity"/>
    <property type="evidence" value="ECO:0007669"/>
    <property type="project" value="UniProtKB-KW"/>
</dbReference>
<reference evidence="5 6" key="1">
    <citation type="submission" date="2020-02" db="EMBL/GenBank/DDBJ databases">
        <title>Whole-genome analyses of novel actinobacteria.</title>
        <authorList>
            <person name="Sahin N."/>
            <person name="Tatar D."/>
        </authorList>
    </citation>
    <scope>NUCLEOTIDE SEQUENCE [LARGE SCALE GENOMIC DNA]</scope>
    <source>
        <strain evidence="5 6">SB3404</strain>
    </source>
</reference>